<accession>A0A8S9G0D9</accession>
<gene>
    <name evidence="1" type="ORF">F2Q68_00021304</name>
</gene>
<dbReference type="AlphaFoldDB" id="A0A8S9G0D9"/>
<reference evidence="1" key="1">
    <citation type="submission" date="2019-12" db="EMBL/GenBank/DDBJ databases">
        <title>Genome sequencing and annotation of Brassica cretica.</title>
        <authorList>
            <person name="Studholme D.J."/>
            <person name="Sarris P.F."/>
        </authorList>
    </citation>
    <scope>NUCLEOTIDE SEQUENCE</scope>
    <source>
        <strain evidence="1">PFS-001/15</strain>
        <tissue evidence="1">Leaf</tissue>
    </source>
</reference>
<name>A0A8S9G0D9_BRACR</name>
<sequence>MDLAIPPDLSDPPEGVKVITEILEGDVVTDRAVNKSSRSEIKRKEVETSEKIRGSAESSQIKEVEVMVQKVDIGEEDNIEEGIKVKEKGWSEVSPAKAGKVQTVTLQNNTSVIAISTSKFSVLMDEEEEGELLEEIQEKEEMETLEGGSQEDDIIDQRVKEWEKLGVQKGRKKGGNIGI</sequence>
<dbReference type="Proteomes" id="UP000712281">
    <property type="component" value="Unassembled WGS sequence"/>
</dbReference>
<protein>
    <submittedName>
        <fullName evidence="1">Uncharacterized protein</fullName>
    </submittedName>
</protein>
<proteinExistence type="predicted"/>
<organism evidence="1 2">
    <name type="scientific">Brassica cretica</name>
    <name type="common">Mustard</name>
    <dbReference type="NCBI Taxonomy" id="69181"/>
    <lineage>
        <taxon>Eukaryota</taxon>
        <taxon>Viridiplantae</taxon>
        <taxon>Streptophyta</taxon>
        <taxon>Embryophyta</taxon>
        <taxon>Tracheophyta</taxon>
        <taxon>Spermatophyta</taxon>
        <taxon>Magnoliopsida</taxon>
        <taxon>eudicotyledons</taxon>
        <taxon>Gunneridae</taxon>
        <taxon>Pentapetalae</taxon>
        <taxon>rosids</taxon>
        <taxon>malvids</taxon>
        <taxon>Brassicales</taxon>
        <taxon>Brassicaceae</taxon>
        <taxon>Brassiceae</taxon>
        <taxon>Brassica</taxon>
    </lineage>
</organism>
<comment type="caution">
    <text evidence="1">The sequence shown here is derived from an EMBL/GenBank/DDBJ whole genome shotgun (WGS) entry which is preliminary data.</text>
</comment>
<dbReference type="EMBL" id="QGKW02002228">
    <property type="protein sequence ID" value="KAF2538117.1"/>
    <property type="molecule type" value="Genomic_DNA"/>
</dbReference>
<evidence type="ECO:0000313" key="2">
    <source>
        <dbReference type="Proteomes" id="UP000712281"/>
    </source>
</evidence>
<evidence type="ECO:0000313" key="1">
    <source>
        <dbReference type="EMBL" id="KAF2538117.1"/>
    </source>
</evidence>